<name>A0A0E0AV59_9ORYZ</name>
<dbReference type="AlphaFoldDB" id="A0A0E0AV59"/>
<evidence type="ECO:0000313" key="2">
    <source>
        <dbReference type="EnsemblPlants" id="OGLUM08G14890.1"/>
    </source>
</evidence>
<keyword evidence="3" id="KW-1185">Reference proteome</keyword>
<dbReference type="Proteomes" id="UP000026961">
    <property type="component" value="Chromosome 8"/>
</dbReference>
<accession>A0A0E0AV59</accession>
<organism evidence="2">
    <name type="scientific">Oryza glumipatula</name>
    <dbReference type="NCBI Taxonomy" id="40148"/>
    <lineage>
        <taxon>Eukaryota</taxon>
        <taxon>Viridiplantae</taxon>
        <taxon>Streptophyta</taxon>
        <taxon>Embryophyta</taxon>
        <taxon>Tracheophyta</taxon>
        <taxon>Spermatophyta</taxon>
        <taxon>Magnoliopsida</taxon>
        <taxon>Liliopsida</taxon>
        <taxon>Poales</taxon>
        <taxon>Poaceae</taxon>
        <taxon>BOP clade</taxon>
        <taxon>Oryzoideae</taxon>
        <taxon>Oryzeae</taxon>
        <taxon>Oryzinae</taxon>
        <taxon>Oryza</taxon>
    </lineage>
</organism>
<feature type="region of interest" description="Disordered" evidence="1">
    <location>
        <begin position="55"/>
        <end position="90"/>
    </location>
</feature>
<reference evidence="2" key="2">
    <citation type="submission" date="2018-05" db="EMBL/GenBank/DDBJ databases">
        <title>OgluRS3 (Oryza glumaepatula Reference Sequence Version 3).</title>
        <authorList>
            <person name="Zhang J."/>
            <person name="Kudrna D."/>
            <person name="Lee S."/>
            <person name="Talag J."/>
            <person name="Welchert J."/>
            <person name="Wing R.A."/>
        </authorList>
    </citation>
    <scope>NUCLEOTIDE SEQUENCE [LARGE SCALE GENOMIC DNA]</scope>
</reference>
<evidence type="ECO:0000313" key="3">
    <source>
        <dbReference type="Proteomes" id="UP000026961"/>
    </source>
</evidence>
<evidence type="ECO:0000256" key="1">
    <source>
        <dbReference type="SAM" id="MobiDB-lite"/>
    </source>
</evidence>
<dbReference type="EnsemblPlants" id="OGLUM08G14890.1">
    <property type="protein sequence ID" value="OGLUM08G14890.1"/>
    <property type="gene ID" value="OGLUM08G14890"/>
</dbReference>
<proteinExistence type="predicted"/>
<sequence>MTELSLAASVWPHFTKSLVVGVIRPPPPTSLPLQGAAVPPPSPSRLAAVRVARKDGSGNVLSSPSLLPKGAMMAGEPRCTKEAETPAAQI</sequence>
<dbReference type="Gramene" id="OGLUM08G14890.1">
    <property type="protein sequence ID" value="OGLUM08G14890.1"/>
    <property type="gene ID" value="OGLUM08G14890"/>
</dbReference>
<dbReference type="HOGENOM" id="CLU_2444465_0_0_1"/>
<reference evidence="2" key="1">
    <citation type="submission" date="2015-04" db="UniProtKB">
        <authorList>
            <consortium name="EnsemblPlants"/>
        </authorList>
    </citation>
    <scope>IDENTIFICATION</scope>
</reference>
<protein>
    <submittedName>
        <fullName evidence="2">Uncharacterized protein</fullName>
    </submittedName>
</protein>